<evidence type="ECO:0000256" key="2">
    <source>
        <dbReference type="ARBA" id="ARBA00022692"/>
    </source>
</evidence>
<evidence type="ECO:0000313" key="8">
    <source>
        <dbReference type="Proteomes" id="UP000197446"/>
    </source>
</evidence>
<keyword evidence="4 5" id="KW-0472">Membrane</keyword>
<feature type="domain" description="DUF1232" evidence="6">
    <location>
        <begin position="35"/>
        <end position="69"/>
    </location>
</feature>
<comment type="subcellular location">
    <subcellularLocation>
        <location evidence="1">Endomembrane system</location>
        <topology evidence="1">Multi-pass membrane protein</topology>
    </subcellularLocation>
</comment>
<evidence type="ECO:0000256" key="5">
    <source>
        <dbReference type="SAM" id="Phobius"/>
    </source>
</evidence>
<dbReference type="GO" id="GO:0012505">
    <property type="term" value="C:endomembrane system"/>
    <property type="evidence" value="ECO:0007669"/>
    <property type="project" value="UniProtKB-SubCell"/>
</dbReference>
<organism evidence="7 8">
    <name type="scientific">Roseateles puraquae</name>
    <dbReference type="NCBI Taxonomy" id="431059"/>
    <lineage>
        <taxon>Bacteria</taxon>
        <taxon>Pseudomonadati</taxon>
        <taxon>Pseudomonadota</taxon>
        <taxon>Betaproteobacteria</taxon>
        <taxon>Burkholderiales</taxon>
        <taxon>Sphaerotilaceae</taxon>
        <taxon>Roseateles</taxon>
    </lineage>
</organism>
<keyword evidence="8" id="KW-1185">Reference proteome</keyword>
<evidence type="ECO:0000256" key="1">
    <source>
        <dbReference type="ARBA" id="ARBA00004127"/>
    </source>
</evidence>
<reference evidence="7 8" key="1">
    <citation type="journal article" date="2007" name="Int. J. Syst. Evol. Microbiol.">
        <title>Description of Pelomonas aquatica sp. nov. and Pelomonas puraquae sp. nov., isolated from industrial and haemodialysis water.</title>
        <authorList>
            <person name="Gomila M."/>
            <person name="Bowien B."/>
            <person name="Falsen E."/>
            <person name="Moore E.R."/>
            <person name="Lalucat J."/>
        </authorList>
    </citation>
    <scope>NUCLEOTIDE SEQUENCE [LARGE SCALE GENOMIC DNA]</scope>
    <source>
        <strain evidence="7 8">CCUG 52769</strain>
    </source>
</reference>
<evidence type="ECO:0000256" key="3">
    <source>
        <dbReference type="ARBA" id="ARBA00022989"/>
    </source>
</evidence>
<dbReference type="InterPro" id="IPR010652">
    <property type="entry name" value="DUF1232"/>
</dbReference>
<evidence type="ECO:0000256" key="4">
    <source>
        <dbReference type="ARBA" id="ARBA00023136"/>
    </source>
</evidence>
<protein>
    <recommendedName>
        <fullName evidence="6">DUF1232 domain-containing protein</fullName>
    </recommendedName>
</protein>
<dbReference type="Pfam" id="PF06803">
    <property type="entry name" value="DUF1232"/>
    <property type="match status" value="1"/>
</dbReference>
<dbReference type="Proteomes" id="UP000197446">
    <property type="component" value="Unassembled WGS sequence"/>
</dbReference>
<feature type="transmembrane region" description="Helical" evidence="5">
    <location>
        <begin position="65"/>
        <end position="84"/>
    </location>
</feature>
<sequence>MHLIHKVRAWARSIKRDALTLWFARRHPDAPLISKLLAAFVVAYALSPIDLIPDFIPVLGYVDDVLLLPGLIWLAIRLLPASVLDAARLEAETWITGRRDKPRSVVGAAVIISIWLIVAVAISLWAARHFQFGV</sequence>
<name>A0A254NDJ8_9BURK</name>
<dbReference type="OrthoDB" id="9804184at2"/>
<evidence type="ECO:0000313" key="7">
    <source>
        <dbReference type="EMBL" id="OWR04952.1"/>
    </source>
</evidence>
<accession>A0A254NDJ8</accession>
<keyword evidence="2 5" id="KW-0812">Transmembrane</keyword>
<keyword evidence="3 5" id="KW-1133">Transmembrane helix</keyword>
<evidence type="ECO:0000259" key="6">
    <source>
        <dbReference type="Pfam" id="PF06803"/>
    </source>
</evidence>
<dbReference type="RefSeq" id="WP_088481166.1">
    <property type="nucleotide sequence ID" value="NZ_NISI01000001.1"/>
</dbReference>
<dbReference type="AlphaFoldDB" id="A0A254NDJ8"/>
<feature type="transmembrane region" description="Helical" evidence="5">
    <location>
        <begin position="105"/>
        <end position="127"/>
    </location>
</feature>
<gene>
    <name evidence="7" type="ORF">CDO81_00195</name>
</gene>
<proteinExistence type="predicted"/>
<comment type="caution">
    <text evidence="7">The sequence shown here is derived from an EMBL/GenBank/DDBJ whole genome shotgun (WGS) entry which is preliminary data.</text>
</comment>
<feature type="transmembrane region" description="Helical" evidence="5">
    <location>
        <begin position="32"/>
        <end position="53"/>
    </location>
</feature>
<dbReference type="EMBL" id="NISI01000001">
    <property type="protein sequence ID" value="OWR04952.1"/>
    <property type="molecule type" value="Genomic_DNA"/>
</dbReference>